<dbReference type="AlphaFoldDB" id="A0AAV5V6M3"/>
<organism evidence="1 2">
    <name type="scientific">Pristionchus fissidentatus</name>
    <dbReference type="NCBI Taxonomy" id="1538716"/>
    <lineage>
        <taxon>Eukaryota</taxon>
        <taxon>Metazoa</taxon>
        <taxon>Ecdysozoa</taxon>
        <taxon>Nematoda</taxon>
        <taxon>Chromadorea</taxon>
        <taxon>Rhabditida</taxon>
        <taxon>Rhabditina</taxon>
        <taxon>Diplogasteromorpha</taxon>
        <taxon>Diplogasteroidea</taxon>
        <taxon>Neodiplogasteridae</taxon>
        <taxon>Pristionchus</taxon>
    </lineage>
</organism>
<evidence type="ECO:0000313" key="1">
    <source>
        <dbReference type="EMBL" id="GMT15271.1"/>
    </source>
</evidence>
<proteinExistence type="predicted"/>
<sequence length="72" mass="7687">LLAPSTDGGGVGIRGMLKTTSSGNGGVRRLQGSLVGQFCLNHVRISIFFRSIFPISVDRSSMVSNRLAHSLR</sequence>
<comment type="caution">
    <text evidence="1">The sequence shown here is derived from an EMBL/GenBank/DDBJ whole genome shotgun (WGS) entry which is preliminary data.</text>
</comment>
<evidence type="ECO:0000313" key="2">
    <source>
        <dbReference type="Proteomes" id="UP001432322"/>
    </source>
</evidence>
<dbReference type="EMBL" id="BTSY01000002">
    <property type="protein sequence ID" value="GMT15271.1"/>
    <property type="molecule type" value="Genomic_DNA"/>
</dbReference>
<accession>A0AAV5V6M3</accession>
<feature type="non-terminal residue" evidence="1">
    <location>
        <position position="72"/>
    </location>
</feature>
<dbReference type="Proteomes" id="UP001432322">
    <property type="component" value="Unassembled WGS sequence"/>
</dbReference>
<reference evidence="1" key="1">
    <citation type="submission" date="2023-10" db="EMBL/GenBank/DDBJ databases">
        <title>Genome assembly of Pristionchus species.</title>
        <authorList>
            <person name="Yoshida K."/>
            <person name="Sommer R.J."/>
        </authorList>
    </citation>
    <scope>NUCLEOTIDE SEQUENCE</scope>
    <source>
        <strain evidence="1">RS5133</strain>
    </source>
</reference>
<gene>
    <name evidence="1" type="ORF">PFISCL1PPCAC_6568</name>
</gene>
<keyword evidence="2" id="KW-1185">Reference proteome</keyword>
<name>A0AAV5V6M3_9BILA</name>
<feature type="non-terminal residue" evidence="1">
    <location>
        <position position="1"/>
    </location>
</feature>
<protein>
    <submittedName>
        <fullName evidence="1">Uncharacterized protein</fullName>
    </submittedName>
</protein>